<gene>
    <name evidence="2" type="ORF">DKM44_11380</name>
</gene>
<keyword evidence="1" id="KW-0732">Signal</keyword>
<protein>
    <submittedName>
        <fullName evidence="2">Uncharacterized protein</fullName>
    </submittedName>
</protein>
<feature type="chain" id="PRO_5016387995" evidence="1">
    <location>
        <begin position="24"/>
        <end position="262"/>
    </location>
</feature>
<dbReference type="KEGG" id="dez:DKM44_11380"/>
<accession>A0A2Z3JFK6</accession>
<feature type="signal peptide" evidence="1">
    <location>
        <begin position="1"/>
        <end position="23"/>
    </location>
</feature>
<reference evidence="2 3" key="1">
    <citation type="submission" date="2018-05" db="EMBL/GenBank/DDBJ databases">
        <title>Complete Genome Sequence of Deinococcus sp. strain 17bor-2.</title>
        <authorList>
            <person name="Srinivasan S."/>
        </authorList>
    </citation>
    <scope>NUCLEOTIDE SEQUENCE [LARGE SCALE GENOMIC DNA]</scope>
    <source>
        <strain evidence="2 3">17bor-2</strain>
    </source>
</reference>
<keyword evidence="3" id="KW-1185">Reference proteome</keyword>
<evidence type="ECO:0000313" key="2">
    <source>
        <dbReference type="EMBL" id="AWN23755.1"/>
    </source>
</evidence>
<sequence length="262" mass="28150">MMLKRAGSLVTAALLCALGNARAQLDDDQPTCAPLNYVLKVIPGSDSQMQLSASVNGTGTLKVDSTKDTSTVKANVTARIKPAGNVLNIEWKVLGDANRPSVRTAWVSLQLGSGSSYTPVAVFRTDYYPGRQALKFNFDAPPPHSLRCEAQAPQYAVVLGQAVGEGRVTQWTLSVNGKFYAITNNDPSNIGRGLRLDLRPYLVQGKNNVKVQWTVLKEQNAQAAYGAQIVRTVKGQSKVLAQTVVRAAQGQTGQLQTVIEVP</sequence>
<proteinExistence type="predicted"/>
<dbReference type="Proteomes" id="UP000245368">
    <property type="component" value="Chromosome"/>
</dbReference>
<name>A0A2Z3JFK6_9DEIO</name>
<evidence type="ECO:0000256" key="1">
    <source>
        <dbReference type="SAM" id="SignalP"/>
    </source>
</evidence>
<organism evidence="2 3">
    <name type="scientific">Deinococcus irradiatisoli</name>
    <dbReference type="NCBI Taxonomy" id="2202254"/>
    <lineage>
        <taxon>Bacteria</taxon>
        <taxon>Thermotogati</taxon>
        <taxon>Deinococcota</taxon>
        <taxon>Deinococci</taxon>
        <taxon>Deinococcales</taxon>
        <taxon>Deinococcaceae</taxon>
        <taxon>Deinococcus</taxon>
    </lineage>
</organism>
<dbReference type="RefSeq" id="WP_109827483.1">
    <property type="nucleotide sequence ID" value="NZ_CP029494.1"/>
</dbReference>
<dbReference type="AlphaFoldDB" id="A0A2Z3JFK6"/>
<dbReference type="EMBL" id="CP029494">
    <property type="protein sequence ID" value="AWN23755.1"/>
    <property type="molecule type" value="Genomic_DNA"/>
</dbReference>
<evidence type="ECO:0000313" key="3">
    <source>
        <dbReference type="Proteomes" id="UP000245368"/>
    </source>
</evidence>